<sequence length="161" mass="16957">MFFLQGYLDILADIAASSKTCTTDGGRLLLSTLHNSARLVHSPVTSPGGWKTLATGSVKLSSDASFDLTTCSTFLGALLCDERGNVIAAGWGVGQNCSDPEEAEALACRKGCLDDVTFSTIRCESKVPAHSLAQLSRTELSCGVLHGSVPPCMVLMLTKFN</sequence>
<feature type="domain" description="RNase H type-1" evidence="1">
    <location>
        <begin position="63"/>
        <end position="111"/>
    </location>
</feature>
<reference evidence="3" key="3">
    <citation type="submission" date="2018-08" db="UniProtKB">
        <authorList>
            <consortium name="EnsemblPlants"/>
        </authorList>
    </citation>
    <scope>IDENTIFICATION</scope>
    <source>
        <strain evidence="3">cv. Bd21</strain>
    </source>
</reference>
<dbReference type="Gramene" id="PNT66389">
    <property type="protein sequence ID" value="PNT66389"/>
    <property type="gene ID" value="BRADI_3g10946v3"/>
</dbReference>
<dbReference type="EnsemblPlants" id="PNT66389">
    <property type="protein sequence ID" value="PNT66389"/>
    <property type="gene ID" value="BRADI_3g10946v3"/>
</dbReference>
<dbReference type="InterPro" id="IPR052929">
    <property type="entry name" value="RNase_H-like_EbsB-rel"/>
</dbReference>
<dbReference type="GO" id="GO:0004523">
    <property type="term" value="F:RNA-DNA hybrid ribonuclease activity"/>
    <property type="evidence" value="ECO:0007669"/>
    <property type="project" value="InterPro"/>
</dbReference>
<dbReference type="InterPro" id="IPR002156">
    <property type="entry name" value="RNaseH_domain"/>
</dbReference>
<accession>A0A2K2CWI1</accession>
<reference evidence="2 3" key="1">
    <citation type="journal article" date="2010" name="Nature">
        <title>Genome sequencing and analysis of the model grass Brachypodium distachyon.</title>
        <authorList>
            <consortium name="International Brachypodium Initiative"/>
        </authorList>
    </citation>
    <scope>NUCLEOTIDE SEQUENCE [LARGE SCALE GENOMIC DNA]</scope>
    <source>
        <strain evidence="2 3">Bd21</strain>
    </source>
</reference>
<dbReference type="PANTHER" id="PTHR47074">
    <property type="entry name" value="BNAC02G40300D PROTEIN"/>
    <property type="match status" value="1"/>
</dbReference>
<dbReference type="InParanoid" id="A0A2K2CWI1"/>
<keyword evidence="4" id="KW-1185">Reference proteome</keyword>
<dbReference type="EMBL" id="CM000882">
    <property type="protein sequence ID" value="PNT66389.1"/>
    <property type="molecule type" value="Genomic_DNA"/>
</dbReference>
<evidence type="ECO:0000259" key="1">
    <source>
        <dbReference type="Pfam" id="PF13456"/>
    </source>
</evidence>
<protein>
    <recommendedName>
        <fullName evidence="1">RNase H type-1 domain-containing protein</fullName>
    </recommendedName>
</protein>
<organism evidence="2">
    <name type="scientific">Brachypodium distachyon</name>
    <name type="common">Purple false brome</name>
    <name type="synonym">Trachynia distachya</name>
    <dbReference type="NCBI Taxonomy" id="15368"/>
    <lineage>
        <taxon>Eukaryota</taxon>
        <taxon>Viridiplantae</taxon>
        <taxon>Streptophyta</taxon>
        <taxon>Embryophyta</taxon>
        <taxon>Tracheophyta</taxon>
        <taxon>Spermatophyta</taxon>
        <taxon>Magnoliopsida</taxon>
        <taxon>Liliopsida</taxon>
        <taxon>Poales</taxon>
        <taxon>Poaceae</taxon>
        <taxon>BOP clade</taxon>
        <taxon>Pooideae</taxon>
        <taxon>Stipodae</taxon>
        <taxon>Brachypodieae</taxon>
        <taxon>Brachypodium</taxon>
    </lineage>
</organism>
<dbReference type="GO" id="GO:0003676">
    <property type="term" value="F:nucleic acid binding"/>
    <property type="evidence" value="ECO:0007669"/>
    <property type="project" value="InterPro"/>
</dbReference>
<evidence type="ECO:0000313" key="3">
    <source>
        <dbReference type="EnsemblPlants" id="PNT66389"/>
    </source>
</evidence>
<dbReference type="Proteomes" id="UP000008810">
    <property type="component" value="Chromosome 3"/>
</dbReference>
<dbReference type="PANTHER" id="PTHR47074:SF73">
    <property type="entry name" value="OS04G0448401 PROTEIN"/>
    <property type="match status" value="1"/>
</dbReference>
<name>A0A2K2CWI1_BRADI</name>
<dbReference type="Pfam" id="PF13456">
    <property type="entry name" value="RVT_3"/>
    <property type="match status" value="1"/>
</dbReference>
<evidence type="ECO:0000313" key="2">
    <source>
        <dbReference type="EMBL" id="PNT66389.1"/>
    </source>
</evidence>
<proteinExistence type="predicted"/>
<evidence type="ECO:0000313" key="4">
    <source>
        <dbReference type="Proteomes" id="UP000008810"/>
    </source>
</evidence>
<gene>
    <name evidence="2" type="ORF">BRADI_3g10946v3</name>
</gene>
<reference evidence="2" key="2">
    <citation type="submission" date="2017-06" db="EMBL/GenBank/DDBJ databases">
        <title>WGS assembly of Brachypodium distachyon.</title>
        <authorList>
            <consortium name="The International Brachypodium Initiative"/>
            <person name="Lucas S."/>
            <person name="Harmon-Smith M."/>
            <person name="Lail K."/>
            <person name="Tice H."/>
            <person name="Grimwood J."/>
            <person name="Bruce D."/>
            <person name="Barry K."/>
            <person name="Shu S."/>
            <person name="Lindquist E."/>
            <person name="Wang M."/>
            <person name="Pitluck S."/>
            <person name="Vogel J.P."/>
            <person name="Garvin D.F."/>
            <person name="Mockler T.C."/>
            <person name="Schmutz J."/>
            <person name="Rokhsar D."/>
            <person name="Bevan M.W."/>
        </authorList>
    </citation>
    <scope>NUCLEOTIDE SEQUENCE</scope>
    <source>
        <strain evidence="2">Bd21</strain>
    </source>
</reference>
<dbReference type="AlphaFoldDB" id="A0A2K2CWI1"/>